<dbReference type="Proteomes" id="UP001168540">
    <property type="component" value="Unassembled WGS sequence"/>
</dbReference>
<dbReference type="InterPro" id="IPR001902">
    <property type="entry name" value="SLC26A/SulP_fam"/>
</dbReference>
<evidence type="ECO:0000256" key="3">
    <source>
        <dbReference type="ARBA" id="ARBA00022989"/>
    </source>
</evidence>
<feature type="transmembrane region" description="Helical" evidence="5">
    <location>
        <begin position="20"/>
        <end position="41"/>
    </location>
</feature>
<proteinExistence type="predicted"/>
<feature type="transmembrane region" description="Helical" evidence="5">
    <location>
        <begin position="197"/>
        <end position="217"/>
    </location>
</feature>
<feature type="transmembrane region" description="Helical" evidence="5">
    <location>
        <begin position="153"/>
        <end position="176"/>
    </location>
</feature>
<accession>A0ABT7XLR4</accession>
<evidence type="ECO:0000256" key="1">
    <source>
        <dbReference type="ARBA" id="ARBA00004141"/>
    </source>
</evidence>
<keyword evidence="3 5" id="KW-1133">Transmembrane helix</keyword>
<protein>
    <submittedName>
        <fullName evidence="7">SulP family inorganic anion transporter</fullName>
    </submittedName>
</protein>
<organism evidence="7 8">
    <name type="scientific">Crenobacter oryzisoli</name>
    <dbReference type="NCBI Taxonomy" id="3056844"/>
    <lineage>
        <taxon>Bacteria</taxon>
        <taxon>Pseudomonadati</taxon>
        <taxon>Pseudomonadota</taxon>
        <taxon>Betaproteobacteria</taxon>
        <taxon>Neisseriales</taxon>
        <taxon>Neisseriaceae</taxon>
        <taxon>Crenobacter</taxon>
    </lineage>
</organism>
<feature type="transmembrane region" description="Helical" evidence="5">
    <location>
        <begin position="348"/>
        <end position="366"/>
    </location>
</feature>
<comment type="caution">
    <text evidence="7">The sequence shown here is derived from an EMBL/GenBank/DDBJ whole genome shotgun (WGS) entry which is preliminary data.</text>
</comment>
<dbReference type="PROSITE" id="PS50801">
    <property type="entry name" value="STAS"/>
    <property type="match status" value="1"/>
</dbReference>
<dbReference type="Gene3D" id="3.30.750.24">
    <property type="entry name" value="STAS domain"/>
    <property type="match status" value="1"/>
</dbReference>
<evidence type="ECO:0000313" key="8">
    <source>
        <dbReference type="Proteomes" id="UP001168540"/>
    </source>
</evidence>
<evidence type="ECO:0000256" key="5">
    <source>
        <dbReference type="SAM" id="Phobius"/>
    </source>
</evidence>
<dbReference type="CDD" id="cd07042">
    <property type="entry name" value="STAS_SulP_like_sulfate_transporter"/>
    <property type="match status" value="1"/>
</dbReference>
<dbReference type="InterPro" id="IPR036513">
    <property type="entry name" value="STAS_dom_sf"/>
</dbReference>
<keyword evidence="8" id="KW-1185">Reference proteome</keyword>
<feature type="transmembrane region" description="Helical" evidence="5">
    <location>
        <begin position="111"/>
        <end position="133"/>
    </location>
</feature>
<dbReference type="Pfam" id="PF01740">
    <property type="entry name" value="STAS"/>
    <property type="match status" value="1"/>
</dbReference>
<dbReference type="Pfam" id="PF00916">
    <property type="entry name" value="Sulfate_transp"/>
    <property type="match status" value="1"/>
</dbReference>
<dbReference type="RefSeq" id="WP_289829308.1">
    <property type="nucleotide sequence ID" value="NZ_JAUEDK010000009.1"/>
</dbReference>
<feature type="transmembrane region" description="Helical" evidence="5">
    <location>
        <begin position="248"/>
        <end position="272"/>
    </location>
</feature>
<feature type="transmembrane region" description="Helical" evidence="5">
    <location>
        <begin position="322"/>
        <end position="341"/>
    </location>
</feature>
<evidence type="ECO:0000259" key="6">
    <source>
        <dbReference type="PROSITE" id="PS50801"/>
    </source>
</evidence>
<dbReference type="InterPro" id="IPR011547">
    <property type="entry name" value="SLC26A/SulP_dom"/>
</dbReference>
<sequence length="554" mass="58089">MSRWLPAWLAGYRRDWLGGDVSAALVVTLLLIPQGLAYALLAGLPAQTGLYASVVPLFIYALVGKSHAQSVGPMAVTSLLTAATLARLALLSGAMLVLLGALRFGFLADFLSAPVLAGFASASALLIVLSQLVPLAGGHGGGSTLTTLLPALWRAFASARPVALAFGLATLAWLWLARRYLAGALIRCGVAASLARLAAKAAPVFAVLGAMLAVPVLHLTHDLPLVGAVPAGLPQPHWPALAARLPELVLPAFFIALVNYVQSLSVVQWLAAQRGEPVDPDRELLALGLCNVGAGLFTGLPVTGGLSRSVINAEAGAQTQLASLITAGLMLVVMVWASAALAWLPLSVLAATIVIAVGSMVDFAALRRAWRVDRADAAGFIATFVAVLLLGVDTGIVAGVLLSLGSWLARAGRPHIAELGRLPGSEHFRNVRRYSVEMRPQVVVVRVDESLFFANARRVEEALWARLAERPHARRLVLVMSAVNRVDATALAMLERLDTALAAHGVELSLAEVKGPVLAVLERGGLAARFAGRLHLTTLKAWRAGHVEAGDYVI</sequence>
<feature type="transmembrane region" description="Helical" evidence="5">
    <location>
        <begin position="378"/>
        <end position="404"/>
    </location>
</feature>
<keyword evidence="2 5" id="KW-0812">Transmembrane</keyword>
<dbReference type="PANTHER" id="PTHR11814">
    <property type="entry name" value="SULFATE TRANSPORTER"/>
    <property type="match status" value="1"/>
</dbReference>
<feature type="transmembrane region" description="Helical" evidence="5">
    <location>
        <begin position="74"/>
        <end position="99"/>
    </location>
</feature>
<evidence type="ECO:0000256" key="2">
    <source>
        <dbReference type="ARBA" id="ARBA00022692"/>
    </source>
</evidence>
<evidence type="ECO:0000313" key="7">
    <source>
        <dbReference type="EMBL" id="MDN0074733.1"/>
    </source>
</evidence>
<feature type="domain" description="STAS" evidence="6">
    <location>
        <begin position="432"/>
        <end position="526"/>
    </location>
</feature>
<dbReference type="SUPFAM" id="SSF52091">
    <property type="entry name" value="SpoIIaa-like"/>
    <property type="match status" value="1"/>
</dbReference>
<dbReference type="InterPro" id="IPR002645">
    <property type="entry name" value="STAS_dom"/>
</dbReference>
<comment type="subcellular location">
    <subcellularLocation>
        <location evidence="1">Membrane</location>
        <topology evidence="1">Multi-pass membrane protein</topology>
    </subcellularLocation>
</comment>
<dbReference type="EMBL" id="JAUEDK010000009">
    <property type="protein sequence ID" value="MDN0074733.1"/>
    <property type="molecule type" value="Genomic_DNA"/>
</dbReference>
<reference evidence="7" key="1">
    <citation type="submission" date="2023-06" db="EMBL/GenBank/DDBJ databases">
        <authorList>
            <person name="Zhang S."/>
        </authorList>
    </citation>
    <scope>NUCLEOTIDE SEQUENCE</scope>
    <source>
        <strain evidence="7">SG2303</strain>
    </source>
</reference>
<gene>
    <name evidence="7" type="ORF">QU481_07485</name>
</gene>
<keyword evidence="4 5" id="KW-0472">Membrane</keyword>
<name>A0ABT7XLR4_9NEIS</name>
<evidence type="ECO:0000256" key="4">
    <source>
        <dbReference type="ARBA" id="ARBA00023136"/>
    </source>
</evidence>
<feature type="transmembrane region" description="Helical" evidence="5">
    <location>
        <begin position="284"/>
        <end position="302"/>
    </location>
</feature>